<feature type="region of interest" description="Disordered" evidence="11">
    <location>
        <begin position="856"/>
        <end position="882"/>
    </location>
</feature>
<dbReference type="Pfam" id="PF11977">
    <property type="entry name" value="RNase_Zc3h12a"/>
    <property type="match status" value="1"/>
</dbReference>
<dbReference type="GO" id="GO:0008270">
    <property type="term" value="F:zinc ion binding"/>
    <property type="evidence" value="ECO:0007669"/>
    <property type="project" value="UniProtKB-KW"/>
</dbReference>
<dbReference type="PROSITE" id="PS50103">
    <property type="entry name" value="ZF_C3H1"/>
    <property type="match status" value="1"/>
</dbReference>
<comment type="caution">
    <text evidence="13">The sequence shown here is derived from an EMBL/GenBank/DDBJ whole genome shotgun (WGS) entry which is preliminary data.</text>
</comment>
<reference evidence="13 14" key="1">
    <citation type="submission" date="2024-09" db="EMBL/GenBank/DDBJ databases">
        <title>A chromosome-level genome assembly of Gray's grenadier anchovy, Coilia grayii.</title>
        <authorList>
            <person name="Fu Z."/>
        </authorList>
    </citation>
    <scope>NUCLEOTIDE SEQUENCE [LARGE SCALE GENOMIC DNA]</scope>
    <source>
        <strain evidence="13">G4</strain>
        <tissue evidence="13">Muscle</tissue>
    </source>
</reference>
<feature type="compositionally biased region" description="Basic residues" evidence="11">
    <location>
        <begin position="737"/>
        <end position="751"/>
    </location>
</feature>
<dbReference type="CDD" id="cd18729">
    <property type="entry name" value="PIN_Zc3h12-like"/>
    <property type="match status" value="1"/>
</dbReference>
<organism evidence="13 14">
    <name type="scientific">Coilia grayii</name>
    <name type="common">Gray's grenadier anchovy</name>
    <dbReference type="NCBI Taxonomy" id="363190"/>
    <lineage>
        <taxon>Eukaryota</taxon>
        <taxon>Metazoa</taxon>
        <taxon>Chordata</taxon>
        <taxon>Craniata</taxon>
        <taxon>Vertebrata</taxon>
        <taxon>Euteleostomi</taxon>
        <taxon>Actinopterygii</taxon>
        <taxon>Neopterygii</taxon>
        <taxon>Teleostei</taxon>
        <taxon>Clupei</taxon>
        <taxon>Clupeiformes</taxon>
        <taxon>Clupeoidei</taxon>
        <taxon>Engraulidae</taxon>
        <taxon>Coilinae</taxon>
        <taxon>Coilia</taxon>
    </lineage>
</organism>
<feature type="region of interest" description="Disordered" evidence="11">
    <location>
        <begin position="32"/>
        <end position="142"/>
    </location>
</feature>
<feature type="compositionally biased region" description="Low complexity" evidence="11">
    <location>
        <begin position="620"/>
        <end position="636"/>
    </location>
</feature>
<evidence type="ECO:0000256" key="11">
    <source>
        <dbReference type="SAM" id="MobiDB-lite"/>
    </source>
</evidence>
<dbReference type="FunFam" id="3.40.50.11980:FF:000001">
    <property type="entry name" value="ZC3H12A isoform 1"/>
    <property type="match status" value="1"/>
</dbReference>
<dbReference type="PANTHER" id="PTHR12876:SF36">
    <property type="entry name" value="RIBONUCLEASE ZC3H12C-RELATED"/>
    <property type="match status" value="1"/>
</dbReference>
<evidence type="ECO:0000256" key="6">
    <source>
        <dbReference type="ARBA" id="ARBA00022771"/>
    </source>
</evidence>
<dbReference type="InterPro" id="IPR000571">
    <property type="entry name" value="Znf_CCCH"/>
</dbReference>
<dbReference type="InterPro" id="IPR040546">
    <property type="entry name" value="Rege-1_UBA-like"/>
</dbReference>
<feature type="compositionally biased region" description="Basic and acidic residues" evidence="11">
    <location>
        <begin position="511"/>
        <end position="526"/>
    </location>
</feature>
<keyword evidence="9" id="KW-0460">Magnesium</keyword>
<evidence type="ECO:0000256" key="1">
    <source>
        <dbReference type="ARBA" id="ARBA00001946"/>
    </source>
</evidence>
<evidence type="ECO:0000313" key="14">
    <source>
        <dbReference type="Proteomes" id="UP001591681"/>
    </source>
</evidence>
<dbReference type="AlphaFoldDB" id="A0ABD1JMH0"/>
<accession>A0ABD1JMH0</accession>
<dbReference type="EMBL" id="JBHFQA010000014">
    <property type="protein sequence ID" value="KAL2087555.1"/>
    <property type="molecule type" value="Genomic_DNA"/>
</dbReference>
<evidence type="ECO:0000256" key="3">
    <source>
        <dbReference type="ARBA" id="ARBA00022722"/>
    </source>
</evidence>
<feature type="compositionally biased region" description="Acidic residues" evidence="11">
    <location>
        <begin position="78"/>
        <end position="87"/>
    </location>
</feature>
<feature type="compositionally biased region" description="Basic and acidic residues" evidence="11">
    <location>
        <begin position="34"/>
        <end position="58"/>
    </location>
</feature>
<dbReference type="Proteomes" id="UP001591681">
    <property type="component" value="Unassembled WGS sequence"/>
</dbReference>
<dbReference type="InterPro" id="IPR051101">
    <property type="entry name" value="ZC3H12/N4BP1_RNase_Reg"/>
</dbReference>
<feature type="compositionally biased region" description="Basic residues" evidence="11">
    <location>
        <begin position="666"/>
        <end position="689"/>
    </location>
</feature>
<dbReference type="Gene3D" id="3.40.50.11980">
    <property type="match status" value="1"/>
</dbReference>
<keyword evidence="14" id="KW-1185">Reference proteome</keyword>
<evidence type="ECO:0000256" key="7">
    <source>
        <dbReference type="ARBA" id="ARBA00022801"/>
    </source>
</evidence>
<evidence type="ECO:0000256" key="4">
    <source>
        <dbReference type="ARBA" id="ARBA00022723"/>
    </source>
</evidence>
<feature type="compositionally biased region" description="Pro residues" evidence="11">
    <location>
        <begin position="859"/>
        <end position="878"/>
    </location>
</feature>
<dbReference type="GO" id="GO:0004519">
    <property type="term" value="F:endonuclease activity"/>
    <property type="evidence" value="ECO:0007669"/>
    <property type="project" value="UniProtKB-KW"/>
</dbReference>
<dbReference type="InterPro" id="IPR021869">
    <property type="entry name" value="RNase_Zc3h12_NYN"/>
</dbReference>
<evidence type="ECO:0000256" key="5">
    <source>
        <dbReference type="ARBA" id="ARBA00022759"/>
    </source>
</evidence>
<keyword evidence="6 10" id="KW-0863">Zinc-finger</keyword>
<keyword evidence="8 10" id="KW-0862">Zinc</keyword>
<evidence type="ECO:0000256" key="10">
    <source>
        <dbReference type="PROSITE-ProRule" id="PRU00723"/>
    </source>
</evidence>
<evidence type="ECO:0000256" key="9">
    <source>
        <dbReference type="ARBA" id="ARBA00022842"/>
    </source>
</evidence>
<feature type="compositionally biased region" description="Low complexity" evidence="11">
    <location>
        <begin position="194"/>
        <end position="233"/>
    </location>
</feature>
<dbReference type="InterPro" id="IPR040757">
    <property type="entry name" value="Regnase_1/ZC3H12_C"/>
</dbReference>
<feature type="compositionally biased region" description="Low complexity" evidence="11">
    <location>
        <begin position="63"/>
        <end position="75"/>
    </location>
</feature>
<feature type="region of interest" description="Disordered" evidence="11">
    <location>
        <begin position="440"/>
        <end position="582"/>
    </location>
</feature>
<gene>
    <name evidence="13" type="ORF">ACEWY4_016383</name>
</gene>
<feature type="compositionally biased region" description="Pro residues" evidence="11">
    <location>
        <begin position="695"/>
        <end position="713"/>
    </location>
</feature>
<dbReference type="GO" id="GO:0016787">
    <property type="term" value="F:hydrolase activity"/>
    <property type="evidence" value="ECO:0007669"/>
    <property type="project" value="UniProtKB-KW"/>
</dbReference>
<feature type="region of interest" description="Disordered" evidence="11">
    <location>
        <begin position="663"/>
        <end position="779"/>
    </location>
</feature>
<protein>
    <recommendedName>
        <fullName evidence="12">C3H1-type domain-containing protein</fullName>
    </recommendedName>
</protein>
<feature type="compositionally biased region" description="Pro residues" evidence="11">
    <location>
        <begin position="930"/>
        <end position="948"/>
    </location>
</feature>
<keyword evidence="3" id="KW-0540">Nuclease</keyword>
<evidence type="ECO:0000313" key="13">
    <source>
        <dbReference type="EMBL" id="KAL2087555.1"/>
    </source>
</evidence>
<feature type="region of interest" description="Disordered" evidence="11">
    <location>
        <begin position="897"/>
        <end position="950"/>
    </location>
</feature>
<feature type="domain" description="C3H1-type" evidence="12">
    <location>
        <begin position="419"/>
        <end position="444"/>
    </location>
</feature>
<feature type="zinc finger region" description="C3H1-type" evidence="10">
    <location>
        <begin position="419"/>
        <end position="444"/>
    </location>
</feature>
<dbReference type="Pfam" id="PF18039">
    <property type="entry name" value="UBA_6"/>
    <property type="match status" value="1"/>
</dbReference>
<comment type="cofactor">
    <cofactor evidence="1">
        <name>Mg(2+)</name>
        <dbReference type="ChEBI" id="CHEBI:18420"/>
    </cofactor>
</comment>
<feature type="region of interest" description="Disordered" evidence="11">
    <location>
        <begin position="189"/>
        <end position="252"/>
    </location>
</feature>
<keyword evidence="4 10" id="KW-0479">Metal-binding</keyword>
<sequence>MGLKDHLDDGTGHILDLGLDLDYLHVKATATATERPHSGADAHAKMEAGRGPSEEAEGRLPAGTSLGSSSGIGSTPADSEDSTDSEAEQVGARPGGGFPDIPPPRSGHPRLCRSPCLDLGSTSPPPPPGEPAPEDPDPGQSLRAYQNKMEFALKLGYQEDLIRLVLSKLGPEALINDILGELVKLGSKSEAEQGSGTAAASQSRSSSMAPSSSSLCSSAGSTTSSSGCGFSDSTESHQSDSSSQMDSLDDKDNLRPIVIDGSNVAMSHGNKEVFSCQGIQLAVDWFLERGHRDVTVFVPAWRKEQSRPDALISDQEILRRLEKDKILVFTPSRRVQGRRVVCYDDRFIVKLAYESDGIIVSNDNYRDLANEKPEWKKFIDERLLMYSFVNDKFMPPDDPLGRHGPSLENFLRKRPIIPEHKKQPCPYGKKCTYGHKCKFYHPERGTQPQRSVADELRASARSSSAKAQVDSGLVKSHSMPGSQRAPAGESKRAQAKRQSDPSVRALSYSDVEERLSSRSPKPDPAHGKGGAPTLMPAPGGPPMGHGQEHGPQVPHGHLQGHLQASAQRARSGGTPPPLPQYPTCESPELGYCSLARAYSGLRIAVPPRSPERRALADSLTSDCSSEGSASCGSSTDSHYGALGGALGERSCMSSPDLLLDDGSLRCPHHHHPSSHQHHQHQHHLHHHRVGVAQYPPTPSAAPPPSSLAPPQAPPQHHHLHQHQSHLLASVPMAGYPPHHHHHHHHPLHHPHPQQQQSLTQHGYSFDEAPDSPLFSKHSRPYLSPQLQHQVVGARSSCPGDCPPLPGSVHPQNSPLGRGLASTRADSVSDSRLYEGSPILPRKALYMAQERLAGWDPYYLQPPPQPPAPAPAPPPPQPCYEPFTFQGALENREQAWRAPWGRGTSSQPPSSLPPPPLPLHPSHPGHVPNPHAHPPPSSLGSQPPEPPPISRHQEVRQKVFNNLCNIFPMELVRLVMGRYPHVTDAQQLAAAILAEKSPPGAY</sequence>
<feature type="compositionally biased region" description="Pro residues" evidence="11">
    <location>
        <begin position="909"/>
        <end position="920"/>
    </location>
</feature>
<dbReference type="PANTHER" id="PTHR12876">
    <property type="entry name" value="N4BP1-RELATED"/>
    <property type="match status" value="1"/>
</dbReference>
<keyword evidence="5" id="KW-0255">Endonuclease</keyword>
<evidence type="ECO:0000256" key="8">
    <source>
        <dbReference type="ARBA" id="ARBA00022833"/>
    </source>
</evidence>
<keyword evidence="7" id="KW-0378">Hydrolase</keyword>
<dbReference type="Pfam" id="PF18561">
    <property type="entry name" value="Regnase_1_C"/>
    <property type="match status" value="1"/>
</dbReference>
<feature type="region of interest" description="Disordered" evidence="11">
    <location>
        <begin position="793"/>
        <end position="830"/>
    </location>
</feature>
<feature type="region of interest" description="Disordered" evidence="11">
    <location>
        <begin position="613"/>
        <end position="636"/>
    </location>
</feature>
<evidence type="ECO:0000259" key="12">
    <source>
        <dbReference type="PROSITE" id="PS50103"/>
    </source>
</evidence>
<proteinExistence type="inferred from homology"/>
<evidence type="ECO:0000256" key="2">
    <source>
        <dbReference type="ARBA" id="ARBA00010922"/>
    </source>
</evidence>
<comment type="similarity">
    <text evidence="2">Belongs to the ZC3H12 family.</text>
</comment>
<name>A0ABD1JMH0_9TELE</name>